<dbReference type="GO" id="GO:0032259">
    <property type="term" value="P:methylation"/>
    <property type="evidence" value="ECO:0007669"/>
    <property type="project" value="UniProtKB-KW"/>
</dbReference>
<proteinExistence type="predicted"/>
<dbReference type="EMBL" id="SAXT01000003">
    <property type="protein sequence ID" value="TXJ12908.1"/>
    <property type="molecule type" value="Genomic_DNA"/>
</dbReference>
<dbReference type="Proteomes" id="UP000325116">
    <property type="component" value="Unassembled WGS sequence"/>
</dbReference>
<dbReference type="GO" id="GO:0008757">
    <property type="term" value="F:S-adenosylmethionine-dependent methyltransferase activity"/>
    <property type="evidence" value="ECO:0007669"/>
    <property type="project" value="InterPro"/>
</dbReference>
<accession>A0A5C8CJ71</accession>
<keyword evidence="2" id="KW-0489">Methyltransferase</keyword>
<comment type="caution">
    <text evidence="2">The sequence shown here is derived from an EMBL/GenBank/DDBJ whole genome shotgun (WGS) entry which is preliminary data.</text>
</comment>
<dbReference type="RefSeq" id="WP_147758104.1">
    <property type="nucleotide sequence ID" value="NZ_SAXT01000003.1"/>
</dbReference>
<dbReference type="Gene3D" id="3.40.50.150">
    <property type="entry name" value="Vaccinia Virus protein VP39"/>
    <property type="match status" value="1"/>
</dbReference>
<evidence type="ECO:0000313" key="3">
    <source>
        <dbReference type="Proteomes" id="UP000325116"/>
    </source>
</evidence>
<keyword evidence="2" id="KW-0808">Transferase</keyword>
<gene>
    <name evidence="2" type="ORF">EPJ80_04725</name>
</gene>
<evidence type="ECO:0000259" key="1">
    <source>
        <dbReference type="Pfam" id="PF08241"/>
    </source>
</evidence>
<dbReference type="Pfam" id="PF08241">
    <property type="entry name" value="Methyltransf_11"/>
    <property type="match status" value="1"/>
</dbReference>
<sequence length="690" mass="81517">MINKIIFTIDFLSHSFENKATYHFWFIKLLKRIIYLASDLEIIELKDLNFDRREFFNKSLITDIKESYYIYDIAQIKKQSVEYLNEFVNKNCLIIGCELGEDIRNIFNNLNITFINFWFHPYKLFDDIIFMMNTNNVDIFNILIKYKIPEEYFYFYADYYRLYIENNLFNDYKILDNSVIFIGQTSIDVSVKKGNEFLNILNFQDYIEKLSNSYSKIYYCPHPLEKDILEVNEYINSIDYVELINDVPTYFLLTSNKIKKVISISSSVLYEAKYFGKDVEYLYKPLFRIDEDFSINTFISINNDYFNPYFWSDILSPIMNTNKNTINKILFNNSNNKIRNIKNIYYGYAYLDKDISFQNYVNNNLHQISNSINLINDSIKQRNIQINNEIYIKLNCIDNKINNLINKIAWFIPIKKWRDKFRNKFGSIRLFEKFETEKYIIIKIMFIKITFKRKSLSKRDFSLNSGERQTAQTLAGIRKDYSNILGYEAIYKLLNNYNFKTVLDIGSGEGLHSEIFKEYGKIVTSLDYGKSPYALDSNNKQDIIIADFMQYDFKDKIFDAIWCCHILEHSLNTNLFLEKINSILKDGGILAITVPPLKNEIVGGHLSLYNAGLLLYQLVIAGFDCKDAIVKKYGYNISVIVKKNEIDIKNKLVYDNGDISTIKPYLPKQIKYDINFKDISFCGDIESIGW</sequence>
<organism evidence="2 3">
    <name type="scientific">Brachyspira aalborgi</name>
    <dbReference type="NCBI Taxonomy" id="29522"/>
    <lineage>
        <taxon>Bacteria</taxon>
        <taxon>Pseudomonadati</taxon>
        <taxon>Spirochaetota</taxon>
        <taxon>Spirochaetia</taxon>
        <taxon>Brachyspirales</taxon>
        <taxon>Brachyspiraceae</taxon>
        <taxon>Brachyspira</taxon>
    </lineage>
</organism>
<reference evidence="2 3" key="1">
    <citation type="journal article" date="1992" name="Lakartidningen">
        <title>[Penicillin V and not amoxicillin is the first choice preparation in acute otitis].</title>
        <authorList>
            <person name="Kamme C."/>
            <person name="Lundgren K."/>
            <person name="Prellner K."/>
        </authorList>
    </citation>
    <scope>NUCLEOTIDE SEQUENCE [LARGE SCALE GENOMIC DNA]</scope>
    <source>
        <strain evidence="2 3">W1</strain>
    </source>
</reference>
<name>A0A5C8CJ71_9SPIR</name>
<protein>
    <submittedName>
        <fullName evidence="2">Class I SAM-dependent methyltransferase</fullName>
    </submittedName>
</protein>
<dbReference type="SUPFAM" id="SSF53335">
    <property type="entry name" value="S-adenosyl-L-methionine-dependent methyltransferases"/>
    <property type="match status" value="1"/>
</dbReference>
<dbReference type="CDD" id="cd02440">
    <property type="entry name" value="AdoMet_MTases"/>
    <property type="match status" value="1"/>
</dbReference>
<dbReference type="InterPro" id="IPR013216">
    <property type="entry name" value="Methyltransf_11"/>
</dbReference>
<evidence type="ECO:0000313" key="2">
    <source>
        <dbReference type="EMBL" id="TXJ12908.1"/>
    </source>
</evidence>
<feature type="domain" description="Methyltransferase type 11" evidence="1">
    <location>
        <begin position="503"/>
        <end position="592"/>
    </location>
</feature>
<dbReference type="AlphaFoldDB" id="A0A5C8CJ71"/>
<dbReference type="InterPro" id="IPR029063">
    <property type="entry name" value="SAM-dependent_MTases_sf"/>
</dbReference>